<reference evidence="1" key="1">
    <citation type="journal article" date="2019" name="bioRxiv">
        <title>The Genome of the Zebra Mussel, Dreissena polymorpha: A Resource for Invasive Species Research.</title>
        <authorList>
            <person name="McCartney M.A."/>
            <person name="Auch B."/>
            <person name="Kono T."/>
            <person name="Mallez S."/>
            <person name="Zhang Y."/>
            <person name="Obille A."/>
            <person name="Becker A."/>
            <person name="Abrahante J.E."/>
            <person name="Garbe J."/>
            <person name="Badalamenti J.P."/>
            <person name="Herman A."/>
            <person name="Mangelson H."/>
            <person name="Liachko I."/>
            <person name="Sullivan S."/>
            <person name="Sone E.D."/>
            <person name="Koren S."/>
            <person name="Silverstein K.A.T."/>
            <person name="Beckman K.B."/>
            <person name="Gohl D.M."/>
        </authorList>
    </citation>
    <scope>NUCLEOTIDE SEQUENCE</scope>
    <source>
        <strain evidence="1">Duluth1</strain>
        <tissue evidence="1">Whole animal</tissue>
    </source>
</reference>
<evidence type="ECO:0000313" key="1">
    <source>
        <dbReference type="EMBL" id="KAH3826942.1"/>
    </source>
</evidence>
<sequence>MRLQLVPLLRQLPGQVPVLTVPCYVAQGDNNPGGKLPYRGHGELRGCRETFVTQTSTDSIGPY</sequence>
<accession>A0A9D4K014</accession>
<dbReference type="EMBL" id="JAIWYP010000005">
    <property type="protein sequence ID" value="KAH3826942.1"/>
    <property type="molecule type" value="Genomic_DNA"/>
</dbReference>
<comment type="caution">
    <text evidence="1">The sequence shown here is derived from an EMBL/GenBank/DDBJ whole genome shotgun (WGS) entry which is preliminary data.</text>
</comment>
<protein>
    <submittedName>
        <fullName evidence="1">Uncharacterized protein</fullName>
    </submittedName>
</protein>
<organism evidence="1 2">
    <name type="scientific">Dreissena polymorpha</name>
    <name type="common">Zebra mussel</name>
    <name type="synonym">Mytilus polymorpha</name>
    <dbReference type="NCBI Taxonomy" id="45954"/>
    <lineage>
        <taxon>Eukaryota</taxon>
        <taxon>Metazoa</taxon>
        <taxon>Spiralia</taxon>
        <taxon>Lophotrochozoa</taxon>
        <taxon>Mollusca</taxon>
        <taxon>Bivalvia</taxon>
        <taxon>Autobranchia</taxon>
        <taxon>Heteroconchia</taxon>
        <taxon>Euheterodonta</taxon>
        <taxon>Imparidentia</taxon>
        <taxon>Neoheterodontei</taxon>
        <taxon>Myida</taxon>
        <taxon>Dreissenoidea</taxon>
        <taxon>Dreissenidae</taxon>
        <taxon>Dreissena</taxon>
    </lineage>
</organism>
<dbReference type="Proteomes" id="UP000828390">
    <property type="component" value="Unassembled WGS sequence"/>
</dbReference>
<evidence type="ECO:0000313" key="2">
    <source>
        <dbReference type="Proteomes" id="UP000828390"/>
    </source>
</evidence>
<proteinExistence type="predicted"/>
<keyword evidence="2" id="KW-1185">Reference proteome</keyword>
<reference evidence="1" key="2">
    <citation type="submission" date="2020-11" db="EMBL/GenBank/DDBJ databases">
        <authorList>
            <person name="McCartney M.A."/>
            <person name="Auch B."/>
            <person name="Kono T."/>
            <person name="Mallez S."/>
            <person name="Becker A."/>
            <person name="Gohl D.M."/>
            <person name="Silverstein K.A.T."/>
            <person name="Koren S."/>
            <person name="Bechman K.B."/>
            <person name="Herman A."/>
            <person name="Abrahante J.E."/>
            <person name="Garbe J."/>
        </authorList>
    </citation>
    <scope>NUCLEOTIDE SEQUENCE</scope>
    <source>
        <strain evidence="1">Duluth1</strain>
        <tissue evidence="1">Whole animal</tissue>
    </source>
</reference>
<dbReference type="AlphaFoldDB" id="A0A9D4K014"/>
<name>A0A9D4K014_DREPO</name>
<gene>
    <name evidence="1" type="ORF">DPMN_128869</name>
</gene>